<dbReference type="Pfam" id="PF00725">
    <property type="entry name" value="3HCDH"/>
    <property type="match status" value="2"/>
</dbReference>
<evidence type="ECO:0000259" key="14">
    <source>
        <dbReference type="Pfam" id="PF02737"/>
    </source>
</evidence>
<accession>A0ABY6D5R8</accession>
<evidence type="ECO:0000256" key="3">
    <source>
        <dbReference type="ARBA" id="ARBA00022832"/>
    </source>
</evidence>
<evidence type="ECO:0000256" key="9">
    <source>
        <dbReference type="ARBA" id="ARBA00023235"/>
    </source>
</evidence>
<feature type="domain" description="3-hydroxyacyl-CoA dehydrogenase NAD binding" evidence="14">
    <location>
        <begin position="302"/>
        <end position="477"/>
    </location>
</feature>
<keyword evidence="5" id="KW-0560">Oxidoreductase</keyword>
<feature type="domain" description="3-hydroxyacyl-CoA dehydrogenase C-terminal" evidence="13">
    <location>
        <begin position="614"/>
        <end position="696"/>
    </location>
</feature>
<evidence type="ECO:0000256" key="2">
    <source>
        <dbReference type="ARBA" id="ARBA00005005"/>
    </source>
</evidence>
<geneLocation type="plasmid" evidence="15 16">
    <name>unnamed2</name>
</geneLocation>
<dbReference type="InterPro" id="IPR008927">
    <property type="entry name" value="6-PGluconate_DH-like_C_sf"/>
</dbReference>
<evidence type="ECO:0000256" key="6">
    <source>
        <dbReference type="ARBA" id="ARBA00023027"/>
    </source>
</evidence>
<dbReference type="Gene3D" id="3.40.50.720">
    <property type="entry name" value="NAD(P)-binding Rossmann-like Domain"/>
    <property type="match status" value="1"/>
</dbReference>
<keyword evidence="8" id="KW-0576">Peroxisome</keyword>
<dbReference type="SUPFAM" id="SSF51735">
    <property type="entry name" value="NAD(P)-binding Rossmann-fold domains"/>
    <property type="match status" value="1"/>
</dbReference>
<feature type="domain" description="3-hydroxyacyl-CoA dehydrogenase C-terminal" evidence="13">
    <location>
        <begin position="482"/>
        <end position="577"/>
    </location>
</feature>
<dbReference type="PANTHER" id="PTHR23309">
    <property type="entry name" value="3-HYDROXYACYL-COA DEHYROGENASE"/>
    <property type="match status" value="1"/>
</dbReference>
<evidence type="ECO:0000256" key="4">
    <source>
        <dbReference type="ARBA" id="ARBA00022963"/>
    </source>
</evidence>
<dbReference type="InterPro" id="IPR006176">
    <property type="entry name" value="3-OHacyl-CoA_DH_NAD-bd"/>
</dbReference>
<reference evidence="15" key="1">
    <citation type="submission" date="2022-10" db="EMBL/GenBank/DDBJ databases">
        <title>Roseovarius pelagicus sp. nov., isolated from Arctic seawater.</title>
        <authorList>
            <person name="Hong Y.W."/>
            <person name="Hwang C.Y."/>
        </authorList>
    </citation>
    <scope>NUCLEOTIDE SEQUENCE</scope>
    <source>
        <strain evidence="15">HL-MP18</strain>
        <plasmid evidence="15">unnamed2</plasmid>
    </source>
</reference>
<protein>
    <submittedName>
        <fullName evidence="15">3-hydroxyacyl-CoA dehydrogenase NAD-binding domain-containing protein</fullName>
    </submittedName>
</protein>
<dbReference type="Pfam" id="PF00378">
    <property type="entry name" value="ECH_1"/>
    <property type="match status" value="1"/>
</dbReference>
<dbReference type="InterPro" id="IPR036291">
    <property type="entry name" value="NAD(P)-bd_dom_sf"/>
</dbReference>
<evidence type="ECO:0000313" key="16">
    <source>
        <dbReference type="Proteomes" id="UP001064087"/>
    </source>
</evidence>
<comment type="pathway">
    <text evidence="2">Lipid metabolism; fatty acid beta-oxidation.</text>
</comment>
<dbReference type="Proteomes" id="UP001064087">
    <property type="component" value="Plasmid unnamed2"/>
</dbReference>
<evidence type="ECO:0000256" key="5">
    <source>
        <dbReference type="ARBA" id="ARBA00023002"/>
    </source>
</evidence>
<organism evidence="15 16">
    <name type="scientific">Roseovarius pelagicus</name>
    <dbReference type="NCBI Taxonomy" id="2980108"/>
    <lineage>
        <taxon>Bacteria</taxon>
        <taxon>Pseudomonadati</taxon>
        <taxon>Pseudomonadota</taxon>
        <taxon>Alphaproteobacteria</taxon>
        <taxon>Rhodobacterales</taxon>
        <taxon>Roseobacteraceae</taxon>
        <taxon>Roseovarius</taxon>
    </lineage>
</organism>
<evidence type="ECO:0000256" key="10">
    <source>
        <dbReference type="ARBA" id="ARBA00023239"/>
    </source>
</evidence>
<evidence type="ECO:0000256" key="1">
    <source>
        <dbReference type="ARBA" id="ARBA00004275"/>
    </source>
</evidence>
<gene>
    <name evidence="15" type="ORF">N7U68_00030</name>
</gene>
<dbReference type="Gene3D" id="3.90.226.10">
    <property type="entry name" value="2-enoyl-CoA Hydratase, Chain A, domain 1"/>
    <property type="match status" value="1"/>
</dbReference>
<dbReference type="EMBL" id="CP106737">
    <property type="protein sequence ID" value="UXX81490.1"/>
    <property type="molecule type" value="Genomic_DNA"/>
</dbReference>
<dbReference type="InterPro" id="IPR001753">
    <property type="entry name" value="Enoyl-CoA_hydra/iso"/>
</dbReference>
<keyword evidence="10" id="KW-0456">Lyase</keyword>
<keyword evidence="7" id="KW-0443">Lipid metabolism</keyword>
<evidence type="ECO:0000256" key="8">
    <source>
        <dbReference type="ARBA" id="ARBA00023140"/>
    </source>
</evidence>
<dbReference type="SUPFAM" id="SSF52096">
    <property type="entry name" value="ClpP/crotonase"/>
    <property type="match status" value="1"/>
</dbReference>
<dbReference type="SUPFAM" id="SSF48179">
    <property type="entry name" value="6-phosphogluconate dehydrogenase C-terminal domain-like"/>
    <property type="match status" value="2"/>
</dbReference>
<keyword evidence="9" id="KW-0413">Isomerase</keyword>
<keyword evidence="15" id="KW-0614">Plasmid</keyword>
<dbReference type="InterPro" id="IPR006108">
    <property type="entry name" value="3HC_DH_C"/>
</dbReference>
<keyword evidence="3" id="KW-0276">Fatty acid metabolism</keyword>
<keyword evidence="6" id="KW-0520">NAD</keyword>
<comment type="catalytic activity">
    <reaction evidence="12">
        <text>a (3S)-3-hydroxyacyl-CoA + NAD(+) = a 3-oxoacyl-CoA + NADH + H(+)</text>
        <dbReference type="Rhea" id="RHEA:22432"/>
        <dbReference type="ChEBI" id="CHEBI:15378"/>
        <dbReference type="ChEBI" id="CHEBI:57318"/>
        <dbReference type="ChEBI" id="CHEBI:57540"/>
        <dbReference type="ChEBI" id="CHEBI:57945"/>
        <dbReference type="ChEBI" id="CHEBI:90726"/>
        <dbReference type="EC" id="1.1.1.35"/>
    </reaction>
</comment>
<evidence type="ECO:0000259" key="13">
    <source>
        <dbReference type="Pfam" id="PF00725"/>
    </source>
</evidence>
<evidence type="ECO:0000256" key="7">
    <source>
        <dbReference type="ARBA" id="ARBA00023098"/>
    </source>
</evidence>
<dbReference type="Gene3D" id="1.10.1040.50">
    <property type="match status" value="1"/>
</dbReference>
<dbReference type="CDD" id="cd06558">
    <property type="entry name" value="crotonase-like"/>
    <property type="match status" value="1"/>
</dbReference>
<dbReference type="RefSeq" id="WP_263046687.1">
    <property type="nucleotide sequence ID" value="NZ_CP106737.1"/>
</dbReference>
<sequence length="700" mass="75066">MAATGKPVDYTVRNHVAVLTLNAPPVNGLSQSLRRAIKTALCDAEGDGCVEAVVLMGGGRMFCGGADIKEFASGEISEPDVNVIIRQMEIMDKPVVAAIHGVALGGGLELALGCNLRIATRDARAGFPEVRLGVLPGAGGTQRTPRLVGVGLALDLILSGRSIGAKEALERGLIDALSERDLLTDAIALARRACQSGDPLPVAGRLPFNGTSDLEQTITAALEQVLRRTPDAEAPKAIARCIAFAASGVDFEEGLVFEREEFLKLMSNTQSRALRHLFFAEREAAKIPNLPPDVALRPVERVGIIGAGVMGRGIAMTFLNAGIPVTLLEIDADALQRGVEAIRSNYVTRQEKGRMSAEDLKERMGLLRSSTNYDDMSDCDLVIEAVFENMEIKQNVCARLGEVCKPGAIIATNTSTLNVDTIANASGRASDVLGMHFFSPAHIMRLLEIVRGAETAPAVLATVIALARRIGKVTVVSGVCYGFIGNRMLESYLRELDFLLMEGATPARIDTALEAFGMAMGPCRMMDMAGIDVNARVLDERAAEGALPDDPGYRALVRKLAAMGRHGQKAGQGYYRYEGRTPCADPQVDRIAAELAATLGIPRRDDITDAEIRDRLLLPLINEGFRILEEGIALRPGDIDIVWTAGYGWPALTGGPMHHAEALGLGRVCHRLEELGRQTGDRFGYFAPAPFLLRRVADTA</sequence>
<evidence type="ECO:0000256" key="12">
    <source>
        <dbReference type="ARBA" id="ARBA00049556"/>
    </source>
</evidence>
<dbReference type="InterPro" id="IPR029045">
    <property type="entry name" value="ClpP/crotonase-like_dom_sf"/>
</dbReference>
<proteinExistence type="predicted"/>
<dbReference type="PANTHER" id="PTHR23309:SF51">
    <property type="entry name" value="3-HYDROXYACYL-COA DEHYDROGENASE-RELATED"/>
    <property type="match status" value="1"/>
</dbReference>
<keyword evidence="16" id="KW-1185">Reference proteome</keyword>
<keyword evidence="11" id="KW-0511">Multifunctional enzyme</keyword>
<comment type="subcellular location">
    <subcellularLocation>
        <location evidence="1">Peroxisome</location>
    </subcellularLocation>
</comment>
<evidence type="ECO:0000313" key="15">
    <source>
        <dbReference type="EMBL" id="UXX81490.1"/>
    </source>
</evidence>
<name>A0ABY6D5R8_9RHOB</name>
<dbReference type="Pfam" id="PF02737">
    <property type="entry name" value="3HCDH_N"/>
    <property type="match status" value="1"/>
</dbReference>
<keyword evidence="4" id="KW-0442">Lipid degradation</keyword>
<evidence type="ECO:0000256" key="11">
    <source>
        <dbReference type="ARBA" id="ARBA00023268"/>
    </source>
</evidence>